<gene>
    <name evidence="4" type="ORF">C3L50_13765</name>
</gene>
<dbReference type="InterPro" id="IPR025380">
    <property type="entry name" value="DUF4369"/>
</dbReference>
<dbReference type="Proteomes" id="UP000237310">
    <property type="component" value="Unassembled WGS sequence"/>
</dbReference>
<organism evidence="4 5">
    <name type="scientific">Flavobacterium alvei</name>
    <dbReference type="NCBI Taxonomy" id="2080416"/>
    <lineage>
        <taxon>Bacteria</taxon>
        <taxon>Pseudomonadati</taxon>
        <taxon>Bacteroidota</taxon>
        <taxon>Flavobacteriia</taxon>
        <taxon>Flavobacteriales</taxon>
        <taxon>Flavobacteriaceae</taxon>
        <taxon>Flavobacterium</taxon>
    </lineage>
</organism>
<evidence type="ECO:0000256" key="2">
    <source>
        <dbReference type="SAM" id="SignalP"/>
    </source>
</evidence>
<dbReference type="PROSITE" id="PS51257">
    <property type="entry name" value="PROKAR_LIPOPROTEIN"/>
    <property type="match status" value="1"/>
</dbReference>
<evidence type="ECO:0000313" key="5">
    <source>
        <dbReference type="Proteomes" id="UP000237310"/>
    </source>
</evidence>
<keyword evidence="5" id="KW-1185">Reference proteome</keyword>
<comment type="caution">
    <text evidence="4">The sequence shown here is derived from an EMBL/GenBank/DDBJ whole genome shotgun (WGS) entry which is preliminary data.</text>
</comment>
<dbReference type="OrthoDB" id="1069091at2"/>
<feature type="region of interest" description="Disordered" evidence="1">
    <location>
        <begin position="231"/>
        <end position="255"/>
    </location>
</feature>
<reference evidence="4 5" key="1">
    <citation type="submission" date="2018-01" db="EMBL/GenBank/DDBJ databases">
        <authorList>
            <person name="Gaut B.S."/>
            <person name="Morton B.R."/>
            <person name="Clegg M.T."/>
            <person name="Duvall M.R."/>
        </authorList>
    </citation>
    <scope>NUCLEOTIDE SEQUENCE [LARGE SCALE GENOMIC DNA]</scope>
    <source>
        <strain evidence="4 5">HR-AY</strain>
    </source>
</reference>
<name>A0A2S5A521_9FLAO</name>
<dbReference type="Pfam" id="PF14289">
    <property type="entry name" value="DUF4369"/>
    <property type="match status" value="1"/>
</dbReference>
<dbReference type="AlphaFoldDB" id="A0A2S5A521"/>
<feature type="domain" description="DUF4369" evidence="3">
    <location>
        <begin position="22"/>
        <end position="117"/>
    </location>
</feature>
<proteinExistence type="predicted"/>
<dbReference type="RefSeq" id="WP_103806761.1">
    <property type="nucleotide sequence ID" value="NZ_PQVG01000008.1"/>
</dbReference>
<evidence type="ECO:0000313" key="4">
    <source>
        <dbReference type="EMBL" id="POY37636.1"/>
    </source>
</evidence>
<evidence type="ECO:0000256" key="1">
    <source>
        <dbReference type="SAM" id="MobiDB-lite"/>
    </source>
</evidence>
<protein>
    <submittedName>
        <fullName evidence="4">Thiol:disulfide interchange protein</fullName>
    </submittedName>
</protein>
<evidence type="ECO:0000259" key="3">
    <source>
        <dbReference type="Pfam" id="PF14289"/>
    </source>
</evidence>
<dbReference type="EMBL" id="PQVG01000008">
    <property type="protein sequence ID" value="POY37636.1"/>
    <property type="molecule type" value="Genomic_DNA"/>
</dbReference>
<accession>A0A2S5A521</accession>
<feature type="signal peptide" evidence="2">
    <location>
        <begin position="1"/>
        <end position="21"/>
    </location>
</feature>
<feature type="chain" id="PRO_5015540452" evidence="2">
    <location>
        <begin position="22"/>
        <end position="255"/>
    </location>
</feature>
<keyword evidence="2" id="KW-0732">Signal</keyword>
<sequence length="255" mass="27674">MKKIILLLSATVLLISCSKTKYTISGTAKGIENGKTVIMETQDASGMGLIAVDTVKVENGKFEITGKATEPSFHMINVEGVQGKFPFILENGDISIEINKDSINKSKVSGTYNNDEFVSFNEELIKIQKEIMAFQKKNTPLMSQAQQSNDTATINKLMAEYNKLQEVVTTESKKKYNSYTESHPKSFISVLIVQGMTNDPSVDIKAVEKLYNGLDESLKTTKPGKAISQKIKAAKTPSVGAGAMPPVQAAPGTAK</sequence>